<evidence type="ECO:0000256" key="4">
    <source>
        <dbReference type="ARBA" id="ARBA00022679"/>
    </source>
</evidence>
<dbReference type="Pfam" id="PF01896">
    <property type="entry name" value="DNA_primase_S"/>
    <property type="match status" value="1"/>
</dbReference>
<keyword evidence="4 10" id="KW-0808">Transferase</keyword>
<reference evidence="11" key="2">
    <citation type="journal article" date="2023" name="Infect Dis Poverty">
        <title>Chromosome-scale genome of the human blood fluke Schistosoma mekongi and its implications for public health.</title>
        <authorList>
            <person name="Zhou M."/>
            <person name="Xu L."/>
            <person name="Xu D."/>
            <person name="Chen W."/>
            <person name="Khan J."/>
            <person name="Hu Y."/>
            <person name="Huang H."/>
            <person name="Wei H."/>
            <person name="Zhang Y."/>
            <person name="Chusongsang P."/>
            <person name="Tanasarnprasert K."/>
            <person name="Hu X."/>
            <person name="Limpanont Y."/>
            <person name="Lv Z."/>
        </authorList>
    </citation>
    <scope>NUCLEOTIDE SEQUENCE</scope>
    <source>
        <strain evidence="11">LV_2022a</strain>
    </source>
</reference>
<protein>
    <recommendedName>
        <fullName evidence="10">DNA primase</fullName>
        <ecNumber evidence="10">2.7.7.-</ecNumber>
    </recommendedName>
</protein>
<reference evidence="11" key="1">
    <citation type="submission" date="2022-04" db="EMBL/GenBank/DDBJ databases">
        <authorList>
            <person name="Xu L."/>
            <person name="Lv Z."/>
        </authorList>
    </citation>
    <scope>NUCLEOTIDE SEQUENCE</scope>
    <source>
        <strain evidence="11">LV_2022a</strain>
    </source>
</reference>
<keyword evidence="3 10" id="KW-0639">Primosome</keyword>
<dbReference type="NCBIfam" id="TIGR00335">
    <property type="entry name" value="primase_sml"/>
    <property type="match status" value="1"/>
</dbReference>
<dbReference type="GO" id="GO:0005658">
    <property type="term" value="C:alpha DNA polymerase:primase complex"/>
    <property type="evidence" value="ECO:0007669"/>
    <property type="project" value="UniProtKB-ARBA"/>
</dbReference>
<comment type="similarity">
    <text evidence="1 10">Belongs to the eukaryotic-type primase small subunit family.</text>
</comment>
<evidence type="ECO:0000256" key="7">
    <source>
        <dbReference type="ARBA" id="ARBA00022723"/>
    </source>
</evidence>
<dbReference type="PANTHER" id="PTHR10536">
    <property type="entry name" value="DNA PRIMASE SMALL SUBUNIT"/>
    <property type="match status" value="1"/>
</dbReference>
<evidence type="ECO:0000256" key="3">
    <source>
        <dbReference type="ARBA" id="ARBA00022515"/>
    </source>
</evidence>
<keyword evidence="12" id="KW-1185">Reference proteome</keyword>
<keyword evidence="9" id="KW-0804">Transcription</keyword>
<comment type="caution">
    <text evidence="11">The sequence shown here is derived from an EMBL/GenBank/DDBJ whole genome shotgun (WGS) entry which is preliminary data.</text>
</comment>
<keyword evidence="2 10" id="KW-0240">DNA-directed RNA polymerase</keyword>
<dbReference type="GO" id="GO:0003899">
    <property type="term" value="F:DNA-directed RNA polymerase activity"/>
    <property type="evidence" value="ECO:0007669"/>
    <property type="project" value="InterPro"/>
</dbReference>
<dbReference type="GO" id="GO:0006269">
    <property type="term" value="P:DNA replication, synthesis of primer"/>
    <property type="evidence" value="ECO:0007669"/>
    <property type="project" value="UniProtKB-KW"/>
</dbReference>
<keyword evidence="5" id="KW-0548">Nucleotidyltransferase</keyword>
<dbReference type="GO" id="GO:0046872">
    <property type="term" value="F:metal ion binding"/>
    <property type="evidence" value="ECO:0007669"/>
    <property type="project" value="UniProtKB-KW"/>
</dbReference>
<dbReference type="SUPFAM" id="SSF56747">
    <property type="entry name" value="Prim-pol domain"/>
    <property type="match status" value="1"/>
</dbReference>
<accession>A0AAE1ZAX9</accession>
<evidence type="ECO:0000313" key="12">
    <source>
        <dbReference type="Proteomes" id="UP001292079"/>
    </source>
</evidence>
<evidence type="ECO:0000256" key="10">
    <source>
        <dbReference type="RuleBase" id="RU003514"/>
    </source>
</evidence>
<dbReference type="AlphaFoldDB" id="A0AAE1ZAX9"/>
<dbReference type="Proteomes" id="UP001292079">
    <property type="component" value="Unassembled WGS sequence"/>
</dbReference>
<dbReference type="FunFam" id="3.90.920.10:FF:000003">
    <property type="entry name" value="DNA primase"/>
    <property type="match status" value="1"/>
</dbReference>
<evidence type="ECO:0000256" key="1">
    <source>
        <dbReference type="ARBA" id="ARBA00009762"/>
    </source>
</evidence>
<gene>
    <name evidence="11" type="ORF">MN116_006000</name>
</gene>
<name>A0AAE1ZAX9_SCHME</name>
<evidence type="ECO:0000256" key="6">
    <source>
        <dbReference type="ARBA" id="ARBA00022705"/>
    </source>
</evidence>
<keyword evidence="6 10" id="KW-0235">DNA replication</keyword>
<evidence type="ECO:0000313" key="11">
    <source>
        <dbReference type="EMBL" id="KAK4470447.1"/>
    </source>
</evidence>
<keyword evidence="8" id="KW-0862">Zinc</keyword>
<dbReference type="CDD" id="cd04860">
    <property type="entry name" value="AE_Prim_S"/>
    <property type="match status" value="1"/>
</dbReference>
<keyword evidence="7" id="KW-0479">Metal-binding</keyword>
<evidence type="ECO:0000256" key="5">
    <source>
        <dbReference type="ARBA" id="ARBA00022695"/>
    </source>
</evidence>
<organism evidence="11 12">
    <name type="scientific">Schistosoma mekongi</name>
    <name type="common">Parasitic worm</name>
    <dbReference type="NCBI Taxonomy" id="38744"/>
    <lineage>
        <taxon>Eukaryota</taxon>
        <taxon>Metazoa</taxon>
        <taxon>Spiralia</taxon>
        <taxon>Lophotrochozoa</taxon>
        <taxon>Platyhelminthes</taxon>
        <taxon>Trematoda</taxon>
        <taxon>Digenea</taxon>
        <taxon>Strigeidida</taxon>
        <taxon>Schistosomatoidea</taxon>
        <taxon>Schistosomatidae</taxon>
        <taxon>Schistosoma</taxon>
    </lineage>
</organism>
<dbReference type="EMBL" id="JALJAT010000004">
    <property type="protein sequence ID" value="KAK4470447.1"/>
    <property type="molecule type" value="Genomic_DNA"/>
</dbReference>
<proteinExistence type="inferred from homology"/>
<dbReference type="EC" id="2.7.7.-" evidence="10"/>
<sequence>MELGISEELLRIYYKRIFPCDLFAQWLTYNPRSTGLSKREFSFTLNGDIYLRYQSFDSSSDFRKELVKLCPIKIDIGAAYSNAPKLHRSILSSSFKPQWKELVFDIDLTDYDEVRYCCGDQSTTGSPICVRCWPLARSAVLCVDRSLREDFGFRHLLWVYSGRRGVHCWVCDHSARHLDQTSRTAIVEYLTLVRGGSGKKPILTAGNYSKSNDLHSNGNIDPLFHPCVDAACDILIPRFTNYCSTVNGQNLFGDKRRLDKLLSLLPDELKDLRDRLSGEWSTDIQDSKEEVSTKRWNTLKRFFQENGRTSILKEIVLNYTYPRLDANVSTGVNHLLKSPFCVHPKTGHICIPFNPQEVDRLDPFNVPTLNELVEQLSSVSVNEHDISNNDDNISTNDKHLLAFKNTSLRSAIEYFETFIKQILQAEYSCTNIDQAEDNSHVLRSIPVF</sequence>
<evidence type="ECO:0000256" key="8">
    <source>
        <dbReference type="ARBA" id="ARBA00022833"/>
    </source>
</evidence>
<dbReference type="InterPro" id="IPR002755">
    <property type="entry name" value="DNA_primase_S"/>
</dbReference>
<evidence type="ECO:0000256" key="2">
    <source>
        <dbReference type="ARBA" id="ARBA00022478"/>
    </source>
</evidence>
<dbReference type="InterPro" id="IPR014052">
    <property type="entry name" value="DNA_primase_ssu_euk/arc"/>
</dbReference>
<dbReference type="Gene3D" id="3.90.920.10">
    <property type="entry name" value="DNA primase, PRIM domain"/>
    <property type="match status" value="1"/>
</dbReference>
<evidence type="ECO:0000256" key="9">
    <source>
        <dbReference type="ARBA" id="ARBA00023163"/>
    </source>
</evidence>